<keyword evidence="2" id="KW-0808">Transferase</keyword>
<dbReference type="EMBL" id="QPJQ01000007">
    <property type="protein sequence ID" value="RCX07038.1"/>
    <property type="molecule type" value="Genomic_DNA"/>
</dbReference>
<sequence length="317" mass="36501">MKTANIINVSGGKDSTATLLLAIERNTKNITPVFADTGNEHEQTYQYLDYLEQRLGLEIERVKADFSKQIARKRDLTMAKWREEKIDESIIERAISVLEPTGNPFLDLCLWKGRFPSMKARFCTEELKVLPINQFIEPMLKEYRAIYSWQGVRADESPSRAKLPEIEVEFGDIEEGKGLFNYRPILSWSATEVFEFHRKHGVEWNPLYEQGMGRVGCMPCVNCNKTELRKIARQFPDVIERLREWEEIISIASKRQSSTFFPAVTDAMVKGDDRIFYKTHGIDRIAEWALTARGGRQFDLLGDDEGSVCHSVYGLCE</sequence>
<accession>A0A369AFA0</accession>
<dbReference type="AlphaFoldDB" id="A0A369AFA0"/>
<organism evidence="2 3">
    <name type="scientific">Marinomonas foliarum</name>
    <dbReference type="NCBI Taxonomy" id="491950"/>
    <lineage>
        <taxon>Bacteria</taxon>
        <taxon>Pseudomonadati</taxon>
        <taxon>Pseudomonadota</taxon>
        <taxon>Gammaproteobacteria</taxon>
        <taxon>Oceanospirillales</taxon>
        <taxon>Oceanospirillaceae</taxon>
        <taxon>Marinomonas</taxon>
    </lineage>
</organism>
<name>A0A369AFA0_9GAMM</name>
<reference evidence="2 3" key="1">
    <citation type="submission" date="2018-07" db="EMBL/GenBank/DDBJ databases">
        <title>Genomic Encyclopedia of Type Strains, Phase III (KMG-III): the genomes of soil and plant-associated and newly described type strains.</title>
        <authorList>
            <person name="Whitman W."/>
        </authorList>
    </citation>
    <scope>NUCLEOTIDE SEQUENCE [LARGE SCALE GENOMIC DNA]</scope>
    <source>
        <strain evidence="2 3">CECT 7731</strain>
    </source>
</reference>
<evidence type="ECO:0000259" key="1">
    <source>
        <dbReference type="Pfam" id="PF01507"/>
    </source>
</evidence>
<dbReference type="RefSeq" id="WP_114411334.1">
    <property type="nucleotide sequence ID" value="NZ_QPJQ01000007.1"/>
</dbReference>
<dbReference type="PANTHER" id="PTHR43196">
    <property type="entry name" value="SULFATE ADENYLYLTRANSFERASE SUBUNIT 2"/>
    <property type="match status" value="1"/>
</dbReference>
<dbReference type="InterPro" id="IPR014729">
    <property type="entry name" value="Rossmann-like_a/b/a_fold"/>
</dbReference>
<dbReference type="GO" id="GO:0016740">
    <property type="term" value="F:transferase activity"/>
    <property type="evidence" value="ECO:0007669"/>
    <property type="project" value="UniProtKB-KW"/>
</dbReference>
<feature type="domain" description="Phosphoadenosine phosphosulphate reductase" evidence="1">
    <location>
        <begin position="6"/>
        <end position="221"/>
    </location>
</feature>
<dbReference type="InterPro" id="IPR050128">
    <property type="entry name" value="Sulfate_adenylyltrnsfr_sub2"/>
</dbReference>
<comment type="caution">
    <text evidence="2">The sequence shown here is derived from an EMBL/GenBank/DDBJ whole genome shotgun (WGS) entry which is preliminary data.</text>
</comment>
<dbReference type="Proteomes" id="UP000253506">
    <property type="component" value="Unassembled WGS sequence"/>
</dbReference>
<dbReference type="PANTHER" id="PTHR43196:SF2">
    <property type="entry name" value="PHOSPHOADENOSINE PHOSPHOSULFATE REDUCTASE"/>
    <property type="match status" value="1"/>
</dbReference>
<dbReference type="Gene3D" id="3.40.50.620">
    <property type="entry name" value="HUPs"/>
    <property type="match status" value="1"/>
</dbReference>
<protein>
    <submittedName>
        <fullName evidence="2">3'-phosphoadenosine 5'-phosphosulfate sulfotransferase (PAPS reductase)/FAD synthetase</fullName>
    </submittedName>
</protein>
<dbReference type="OrthoDB" id="9794018at2"/>
<dbReference type="Pfam" id="PF01507">
    <property type="entry name" value="PAPS_reduct"/>
    <property type="match status" value="1"/>
</dbReference>
<evidence type="ECO:0000313" key="3">
    <source>
        <dbReference type="Proteomes" id="UP000253506"/>
    </source>
</evidence>
<dbReference type="SUPFAM" id="SSF52402">
    <property type="entry name" value="Adenine nucleotide alpha hydrolases-like"/>
    <property type="match status" value="1"/>
</dbReference>
<evidence type="ECO:0000313" key="2">
    <source>
        <dbReference type="EMBL" id="RCX07038.1"/>
    </source>
</evidence>
<gene>
    <name evidence="2" type="ORF">DFP77_107138</name>
</gene>
<dbReference type="InterPro" id="IPR002500">
    <property type="entry name" value="PAPS_reduct_dom"/>
</dbReference>
<proteinExistence type="predicted"/>